<comment type="subcellular location">
    <subcellularLocation>
        <location evidence="1">Nucleus</location>
    </subcellularLocation>
</comment>
<comment type="similarity">
    <text evidence="2">Belongs to the Mediator complex subunit 28 family.</text>
</comment>
<evidence type="ECO:0000256" key="4">
    <source>
        <dbReference type="ARBA" id="ARBA00023054"/>
    </source>
</evidence>
<protein>
    <submittedName>
        <fullName evidence="7">Uncharacterized protein</fullName>
    </submittedName>
</protein>
<sequence length="105" mass="12129">MSYVKCLDEANGSLTEALNLILNVSNDQVGWSQKLHEGESAVESNMHDKIDCFLIECKRLECKFQSIEPEDGKGRVRKEIELLEKEIELKDKLMARICKDLEKWT</sequence>
<evidence type="ECO:0000256" key="1">
    <source>
        <dbReference type="ARBA" id="ARBA00004123"/>
    </source>
</evidence>
<evidence type="ECO:0000313" key="7">
    <source>
        <dbReference type="EMBL" id="CAD9689455.1"/>
    </source>
</evidence>
<proteinExistence type="inferred from homology"/>
<evidence type="ECO:0000256" key="5">
    <source>
        <dbReference type="ARBA" id="ARBA00023163"/>
    </source>
</evidence>
<dbReference type="InterPro" id="IPR021640">
    <property type="entry name" value="Mediator_Med28"/>
</dbReference>
<keyword evidence="3" id="KW-0805">Transcription regulation</keyword>
<evidence type="ECO:0000256" key="6">
    <source>
        <dbReference type="ARBA" id="ARBA00023242"/>
    </source>
</evidence>
<evidence type="ECO:0000256" key="2">
    <source>
        <dbReference type="ARBA" id="ARBA00005571"/>
    </source>
</evidence>
<accession>A0A7S2WJ37</accession>
<dbReference type="EMBL" id="HBHK01016411">
    <property type="protein sequence ID" value="CAD9689455.1"/>
    <property type="molecule type" value="Transcribed_RNA"/>
</dbReference>
<evidence type="ECO:0000256" key="3">
    <source>
        <dbReference type="ARBA" id="ARBA00023015"/>
    </source>
</evidence>
<gene>
    <name evidence="7" type="ORF">QSP1433_LOCUS10257</name>
</gene>
<keyword evidence="5" id="KW-0804">Transcription</keyword>
<reference evidence="7" key="1">
    <citation type="submission" date="2021-01" db="EMBL/GenBank/DDBJ databases">
        <authorList>
            <person name="Corre E."/>
            <person name="Pelletier E."/>
            <person name="Niang G."/>
            <person name="Scheremetjew M."/>
            <person name="Finn R."/>
            <person name="Kale V."/>
            <person name="Holt S."/>
            <person name="Cochrane G."/>
            <person name="Meng A."/>
            <person name="Brown T."/>
            <person name="Cohen L."/>
        </authorList>
    </citation>
    <scope>NUCLEOTIDE SEQUENCE</scope>
    <source>
        <strain evidence="7">NY070348D</strain>
    </source>
</reference>
<dbReference type="Pfam" id="PF11594">
    <property type="entry name" value="Med28"/>
    <property type="match status" value="1"/>
</dbReference>
<name>A0A7S2WJ37_9STRA</name>
<dbReference type="GO" id="GO:0005634">
    <property type="term" value="C:nucleus"/>
    <property type="evidence" value="ECO:0007669"/>
    <property type="project" value="UniProtKB-SubCell"/>
</dbReference>
<dbReference type="AlphaFoldDB" id="A0A7S2WJ37"/>
<organism evidence="7">
    <name type="scientific">Mucochytrium quahogii</name>
    <dbReference type="NCBI Taxonomy" id="96639"/>
    <lineage>
        <taxon>Eukaryota</taxon>
        <taxon>Sar</taxon>
        <taxon>Stramenopiles</taxon>
        <taxon>Bigyra</taxon>
        <taxon>Labyrinthulomycetes</taxon>
        <taxon>Thraustochytrida</taxon>
        <taxon>Thraustochytriidae</taxon>
        <taxon>Mucochytrium</taxon>
    </lineage>
</organism>
<keyword evidence="6" id="KW-0539">Nucleus</keyword>
<keyword evidence="4" id="KW-0175">Coiled coil</keyword>